<keyword evidence="1" id="KW-0812">Transmembrane</keyword>
<feature type="domain" description="DUF418" evidence="2">
    <location>
        <begin position="249"/>
        <end position="404"/>
    </location>
</feature>
<keyword evidence="1" id="KW-1133">Transmembrane helix</keyword>
<gene>
    <name evidence="3" type="ORF">DFR31_2361</name>
</gene>
<accession>A0A498BW10</accession>
<comment type="caution">
    <text evidence="3">The sequence shown here is derived from an EMBL/GenBank/DDBJ whole genome shotgun (WGS) entry which is preliminary data.</text>
</comment>
<feature type="transmembrane region" description="Helical" evidence="1">
    <location>
        <begin position="113"/>
        <end position="141"/>
    </location>
</feature>
<dbReference type="PANTHER" id="PTHR30590">
    <property type="entry name" value="INNER MEMBRANE PROTEIN"/>
    <property type="match status" value="1"/>
</dbReference>
<organism evidence="3 4">
    <name type="scientific">Alkalispirillum mobile</name>
    <dbReference type="NCBI Taxonomy" id="85925"/>
    <lineage>
        <taxon>Bacteria</taxon>
        <taxon>Pseudomonadati</taxon>
        <taxon>Pseudomonadota</taxon>
        <taxon>Gammaproteobacteria</taxon>
        <taxon>Chromatiales</taxon>
        <taxon>Ectothiorhodospiraceae</taxon>
        <taxon>Alkalispirillum</taxon>
    </lineage>
</organism>
<dbReference type="InterPro" id="IPR052529">
    <property type="entry name" value="Bact_Transport_Assoc"/>
</dbReference>
<evidence type="ECO:0000259" key="2">
    <source>
        <dbReference type="Pfam" id="PF04235"/>
    </source>
</evidence>
<name>A0A498BW10_9GAMM</name>
<keyword evidence="4" id="KW-1185">Reference proteome</keyword>
<evidence type="ECO:0000313" key="4">
    <source>
        <dbReference type="Proteomes" id="UP000275461"/>
    </source>
</evidence>
<dbReference type="OrthoDB" id="9807744at2"/>
<dbReference type="RefSeq" id="WP_121442880.1">
    <property type="nucleotide sequence ID" value="NZ_RCDA01000004.1"/>
</dbReference>
<evidence type="ECO:0000313" key="3">
    <source>
        <dbReference type="EMBL" id="RLK47047.1"/>
    </source>
</evidence>
<proteinExistence type="predicted"/>
<dbReference type="PANTHER" id="PTHR30590:SF2">
    <property type="entry name" value="INNER MEMBRANE PROTEIN"/>
    <property type="match status" value="1"/>
</dbReference>
<dbReference type="Proteomes" id="UP000275461">
    <property type="component" value="Unassembled WGS sequence"/>
</dbReference>
<feature type="transmembrane region" description="Helical" evidence="1">
    <location>
        <begin position="260"/>
        <end position="282"/>
    </location>
</feature>
<feature type="transmembrane region" description="Helical" evidence="1">
    <location>
        <begin position="25"/>
        <end position="45"/>
    </location>
</feature>
<feature type="transmembrane region" description="Helical" evidence="1">
    <location>
        <begin position="233"/>
        <end position="253"/>
    </location>
</feature>
<feature type="transmembrane region" description="Helical" evidence="1">
    <location>
        <begin position="153"/>
        <end position="178"/>
    </location>
</feature>
<dbReference type="AlphaFoldDB" id="A0A498BW10"/>
<reference evidence="3 4" key="1">
    <citation type="submission" date="2018-10" db="EMBL/GenBank/DDBJ databases">
        <title>Genomic Encyclopedia of Type Strains, Phase IV (KMG-IV): sequencing the most valuable type-strain genomes for metagenomic binning, comparative biology and taxonomic classification.</title>
        <authorList>
            <person name="Goeker M."/>
        </authorList>
    </citation>
    <scope>NUCLEOTIDE SEQUENCE [LARGE SCALE GENOMIC DNA]</scope>
    <source>
        <strain evidence="3 4">DSM 12769</strain>
    </source>
</reference>
<feature type="transmembrane region" description="Helical" evidence="1">
    <location>
        <begin position="77"/>
        <end position="93"/>
    </location>
</feature>
<protein>
    <recommendedName>
        <fullName evidence="2">DUF418 domain-containing protein</fullName>
    </recommendedName>
</protein>
<dbReference type="EMBL" id="RCDA01000004">
    <property type="protein sequence ID" value="RLK47047.1"/>
    <property type="molecule type" value="Genomic_DNA"/>
</dbReference>
<sequence>MTTAATTTPYRPGSGAASRLPTLDVLRGVAVLGILLMNIQSFGLISSKYANPKALGDPPPLDWLVWLISHLVADEKFISMLTILFGAGLLLMAQRSRAPAAEFEAVFRRRMYWLFLFGLAHGLLVWPGDILAAYAVCGLIVMHFRHLSVARWLLASVVLFAAVMLLWALISAVLMFLLPTDTLDSLAARYWTPSASAVASEVDRLTHDWVSAFGERLINAVGAQVWMLGTDRLWRMTAMMFLGMALLQLGFLSGRWSMRAYAWVAALGLGMGVPVVLLGVWFNEAVDWDFAYSLFLGRIFNHWGSVAICLAWLAIGIMLVKSGALQRTLRALQAVGSMALTNYLGQSLICGAIFYGFGLGLFSQLSHVELLGLVVAIWAFQIVFSLLWQRYLGRGPFERVWRHVSRPR</sequence>
<dbReference type="Pfam" id="PF04235">
    <property type="entry name" value="DUF418"/>
    <property type="match status" value="1"/>
</dbReference>
<evidence type="ECO:0000256" key="1">
    <source>
        <dbReference type="SAM" id="Phobius"/>
    </source>
</evidence>
<dbReference type="InterPro" id="IPR007349">
    <property type="entry name" value="DUF418"/>
</dbReference>
<feature type="transmembrane region" description="Helical" evidence="1">
    <location>
        <begin position="368"/>
        <end position="388"/>
    </location>
</feature>
<feature type="transmembrane region" description="Helical" evidence="1">
    <location>
        <begin position="302"/>
        <end position="320"/>
    </location>
</feature>
<keyword evidence="1" id="KW-0472">Membrane</keyword>
<feature type="transmembrane region" description="Helical" evidence="1">
    <location>
        <begin position="340"/>
        <end position="362"/>
    </location>
</feature>